<feature type="domain" description="Beta-lactamase-related" evidence="2">
    <location>
        <begin position="47"/>
        <end position="414"/>
    </location>
</feature>
<evidence type="ECO:0000259" key="2">
    <source>
        <dbReference type="Pfam" id="PF00144"/>
    </source>
</evidence>
<proteinExistence type="predicted"/>
<dbReference type="SUPFAM" id="SSF56601">
    <property type="entry name" value="beta-lactamase/transpeptidase-like"/>
    <property type="match status" value="1"/>
</dbReference>
<reference evidence="3 4" key="1">
    <citation type="submission" date="2020-01" db="EMBL/GenBank/DDBJ databases">
        <authorList>
            <person name="Kim M.K."/>
        </authorList>
    </citation>
    <scope>NUCLEOTIDE SEQUENCE [LARGE SCALE GENOMIC DNA]</scope>
    <source>
        <strain evidence="3 4">172606-1</strain>
    </source>
</reference>
<feature type="signal peptide" evidence="1">
    <location>
        <begin position="1"/>
        <end position="19"/>
    </location>
</feature>
<keyword evidence="1" id="KW-0732">Signal</keyword>
<accession>A0A6C0GNF4</accession>
<dbReference type="PANTHER" id="PTHR43283">
    <property type="entry name" value="BETA-LACTAMASE-RELATED"/>
    <property type="match status" value="1"/>
</dbReference>
<dbReference type="RefSeq" id="WP_162445553.1">
    <property type="nucleotide sequence ID" value="NZ_CP048222.1"/>
</dbReference>
<dbReference type="Gene3D" id="3.40.710.10">
    <property type="entry name" value="DD-peptidase/beta-lactamase superfamily"/>
    <property type="match status" value="1"/>
</dbReference>
<protein>
    <submittedName>
        <fullName evidence="3">Beta-lactamase family protein</fullName>
    </submittedName>
</protein>
<sequence length="431" mass="47828">MKKYVLVILISLFSLHSFAQYADKPQKITTAKTPESAGMSSERLKRIDNTLQQFVDKGTLPGMVAIIVRNGQIVYHKAFGQADVQGGRQMKTDDIFRIASMSKAITSTAVMMLYEEGKFSLDDPVSKYIPEFKNPPVIKTFTWKDSTYTTEPAKSEITIRHLLTHTSGINYGVIANEERFKAINAKAGITDLFTTEPVKISDNIKKLATLPLQHHPGEKWTYGLNSDVLGYLVEIWSGKPFDVFLKERLFDPLGMNDTYFYLPEAKASRLVPIQKPDASQKWVKFPVTFYDPEYPAKGAKTFFSGGAGLSCTAKDYATFLQMLVNDGTFNGKRFLSRPTVELLTASNQTGDLYGGGNTHFSLAFSVVTPKGHDRGGAGSVGTFSWGGYFNTNYFADPKEKIVAVLMKQTQNAAGDNSSAMFTQMIYQAIND</sequence>
<evidence type="ECO:0000256" key="1">
    <source>
        <dbReference type="SAM" id="SignalP"/>
    </source>
</evidence>
<dbReference type="InterPro" id="IPR012338">
    <property type="entry name" value="Beta-lactam/transpept-like"/>
</dbReference>
<evidence type="ECO:0000313" key="4">
    <source>
        <dbReference type="Proteomes" id="UP000480178"/>
    </source>
</evidence>
<dbReference type="EMBL" id="CP048222">
    <property type="protein sequence ID" value="QHT69566.1"/>
    <property type="molecule type" value="Genomic_DNA"/>
</dbReference>
<dbReference type="InterPro" id="IPR001466">
    <property type="entry name" value="Beta-lactam-related"/>
</dbReference>
<dbReference type="Pfam" id="PF00144">
    <property type="entry name" value="Beta-lactamase"/>
    <property type="match status" value="1"/>
</dbReference>
<feature type="chain" id="PRO_5025338556" evidence="1">
    <location>
        <begin position="20"/>
        <end position="431"/>
    </location>
</feature>
<keyword evidence="4" id="KW-1185">Reference proteome</keyword>
<evidence type="ECO:0000313" key="3">
    <source>
        <dbReference type="EMBL" id="QHT69566.1"/>
    </source>
</evidence>
<dbReference type="KEGG" id="rhoz:GXP67_24420"/>
<dbReference type="AlphaFoldDB" id="A0A6C0GNF4"/>
<dbReference type="Proteomes" id="UP000480178">
    <property type="component" value="Chromosome"/>
</dbReference>
<dbReference type="PANTHER" id="PTHR43283:SF3">
    <property type="entry name" value="BETA-LACTAMASE FAMILY PROTEIN (AFU_ORTHOLOGUE AFUA_5G07500)"/>
    <property type="match status" value="1"/>
</dbReference>
<name>A0A6C0GNF4_9BACT</name>
<gene>
    <name evidence="3" type="ORF">GXP67_24420</name>
</gene>
<dbReference type="InterPro" id="IPR050789">
    <property type="entry name" value="Diverse_Enzym_Activities"/>
</dbReference>
<organism evidence="3 4">
    <name type="scientific">Rhodocytophaga rosea</name>
    <dbReference type="NCBI Taxonomy" id="2704465"/>
    <lineage>
        <taxon>Bacteria</taxon>
        <taxon>Pseudomonadati</taxon>
        <taxon>Bacteroidota</taxon>
        <taxon>Cytophagia</taxon>
        <taxon>Cytophagales</taxon>
        <taxon>Rhodocytophagaceae</taxon>
        <taxon>Rhodocytophaga</taxon>
    </lineage>
</organism>